<feature type="region of interest" description="Disordered" evidence="1">
    <location>
        <begin position="198"/>
        <end position="220"/>
    </location>
</feature>
<comment type="caution">
    <text evidence="3">The sequence shown here is derived from an EMBL/GenBank/DDBJ whole genome shotgun (WGS) entry which is preliminary data.</text>
</comment>
<evidence type="ECO:0000256" key="1">
    <source>
        <dbReference type="SAM" id="MobiDB-lite"/>
    </source>
</evidence>
<keyword evidence="4" id="KW-1185">Reference proteome</keyword>
<evidence type="ECO:0000259" key="2">
    <source>
        <dbReference type="Pfam" id="PF19502"/>
    </source>
</evidence>
<reference evidence="3 4" key="1">
    <citation type="submission" date="2019-03" db="EMBL/GenBank/DDBJ databases">
        <title>Draft genome sequences of novel Actinobacteria.</title>
        <authorList>
            <person name="Sahin N."/>
            <person name="Ay H."/>
            <person name="Saygin H."/>
        </authorList>
    </citation>
    <scope>NUCLEOTIDE SEQUENCE [LARGE SCALE GENOMIC DNA]</scope>
    <source>
        <strain evidence="3 4">JCM 13523</strain>
    </source>
</reference>
<feature type="domain" description="DUF6036" evidence="2">
    <location>
        <begin position="14"/>
        <end position="134"/>
    </location>
</feature>
<dbReference type="OrthoDB" id="3788807at2"/>
<feature type="compositionally biased region" description="Low complexity" evidence="1">
    <location>
        <begin position="198"/>
        <end position="209"/>
    </location>
</feature>
<sequence length="220" mass="23885">MSNTRHEFAAAEIIDLLSELDKRLKTRGIPASIFVVGGAAIAVSSHETPRRTEDIAAITHDEIVLDEARAMAAQRKLPEGWLNTQASAWMPPLPEGVLQHSEAPGLQITYASDEFLMATKLIAQRRKDAADIITLAGRLGMENATADDLEQVISRYYTDEDALEFIVDGEDVGREIHLLAVKAERLLATHQAGSTRVAPTAGAVAPAVRRQNRGSTPERG</sequence>
<gene>
    <name evidence="3" type="ORF">E1263_35925</name>
</gene>
<evidence type="ECO:0000313" key="4">
    <source>
        <dbReference type="Proteomes" id="UP000295124"/>
    </source>
</evidence>
<dbReference type="AlphaFoldDB" id="A0A4R4YR06"/>
<name>A0A4R4YR06_9ACTN</name>
<evidence type="ECO:0000313" key="3">
    <source>
        <dbReference type="EMBL" id="TDD46754.1"/>
    </source>
</evidence>
<proteinExistence type="predicted"/>
<dbReference type="InterPro" id="IPR045792">
    <property type="entry name" value="DUF6036"/>
</dbReference>
<organism evidence="3 4">
    <name type="scientific">Kribbella antibiotica</name>
    <dbReference type="NCBI Taxonomy" id="190195"/>
    <lineage>
        <taxon>Bacteria</taxon>
        <taxon>Bacillati</taxon>
        <taxon>Actinomycetota</taxon>
        <taxon>Actinomycetes</taxon>
        <taxon>Propionibacteriales</taxon>
        <taxon>Kribbellaceae</taxon>
        <taxon>Kribbella</taxon>
    </lineage>
</organism>
<dbReference type="EMBL" id="SMKX01000166">
    <property type="protein sequence ID" value="TDD46754.1"/>
    <property type="molecule type" value="Genomic_DNA"/>
</dbReference>
<dbReference type="RefSeq" id="WP_132175709.1">
    <property type="nucleotide sequence ID" value="NZ_SMKX01000166.1"/>
</dbReference>
<dbReference type="Pfam" id="PF19502">
    <property type="entry name" value="DUF6036"/>
    <property type="match status" value="1"/>
</dbReference>
<protein>
    <recommendedName>
        <fullName evidence="2">DUF6036 domain-containing protein</fullName>
    </recommendedName>
</protein>
<dbReference type="Proteomes" id="UP000295124">
    <property type="component" value="Unassembled WGS sequence"/>
</dbReference>
<accession>A0A4R4YR06</accession>